<accession>A0A1L9VHY3</accession>
<keyword evidence="4" id="KW-1185">Reference proteome</keyword>
<dbReference type="STRING" id="1160497.A0A1L9VHY3"/>
<feature type="transmembrane region" description="Helical" evidence="2">
    <location>
        <begin position="20"/>
        <end position="42"/>
    </location>
</feature>
<dbReference type="OrthoDB" id="4508874at2759"/>
<sequence length="130" mass="14204">MSAKESNNIVRQFASVQKRAAVIMGGAFRTTAMAALNVELYLPPMKVQMERMVRETAVRIRIGPAHGLDGILNSRREDERTVRGVDPLGGASQEEGWMPTSSPRIFGRSMGEPVCIYPGTMASAFRSGHP</sequence>
<dbReference type="VEuPathDB" id="FungiDB:ASPGLDRAFT_36277"/>
<keyword evidence="2" id="KW-1133">Transmembrane helix</keyword>
<gene>
    <name evidence="3" type="ORF">ASPGLDRAFT_36277</name>
</gene>
<feature type="region of interest" description="Disordered" evidence="1">
    <location>
        <begin position="78"/>
        <end position="105"/>
    </location>
</feature>
<organism evidence="3 4">
    <name type="scientific">Aspergillus glaucus CBS 516.65</name>
    <dbReference type="NCBI Taxonomy" id="1160497"/>
    <lineage>
        <taxon>Eukaryota</taxon>
        <taxon>Fungi</taxon>
        <taxon>Dikarya</taxon>
        <taxon>Ascomycota</taxon>
        <taxon>Pezizomycotina</taxon>
        <taxon>Eurotiomycetes</taxon>
        <taxon>Eurotiomycetidae</taxon>
        <taxon>Eurotiales</taxon>
        <taxon>Aspergillaceae</taxon>
        <taxon>Aspergillus</taxon>
        <taxon>Aspergillus subgen. Aspergillus</taxon>
    </lineage>
</organism>
<dbReference type="GeneID" id="34460935"/>
<dbReference type="RefSeq" id="XP_022400234.1">
    <property type="nucleotide sequence ID" value="XM_022544674.1"/>
</dbReference>
<keyword evidence="2" id="KW-0472">Membrane</keyword>
<protein>
    <submittedName>
        <fullName evidence="3">Uncharacterized protein</fullName>
    </submittedName>
</protein>
<evidence type="ECO:0000256" key="1">
    <source>
        <dbReference type="SAM" id="MobiDB-lite"/>
    </source>
</evidence>
<evidence type="ECO:0000313" key="4">
    <source>
        <dbReference type="Proteomes" id="UP000184300"/>
    </source>
</evidence>
<evidence type="ECO:0000313" key="3">
    <source>
        <dbReference type="EMBL" id="OJJ83536.1"/>
    </source>
</evidence>
<reference evidence="4" key="1">
    <citation type="journal article" date="2017" name="Genome Biol.">
        <title>Comparative genomics reveals high biological diversity and specific adaptations in the industrially and medically important fungal genus Aspergillus.</title>
        <authorList>
            <person name="de Vries R.P."/>
            <person name="Riley R."/>
            <person name="Wiebenga A."/>
            <person name="Aguilar-Osorio G."/>
            <person name="Amillis S."/>
            <person name="Uchima C.A."/>
            <person name="Anderluh G."/>
            <person name="Asadollahi M."/>
            <person name="Askin M."/>
            <person name="Barry K."/>
            <person name="Battaglia E."/>
            <person name="Bayram O."/>
            <person name="Benocci T."/>
            <person name="Braus-Stromeyer S.A."/>
            <person name="Caldana C."/>
            <person name="Canovas D."/>
            <person name="Cerqueira G.C."/>
            <person name="Chen F."/>
            <person name="Chen W."/>
            <person name="Choi C."/>
            <person name="Clum A."/>
            <person name="Dos Santos R.A."/>
            <person name="Damasio A.R."/>
            <person name="Diallinas G."/>
            <person name="Emri T."/>
            <person name="Fekete E."/>
            <person name="Flipphi M."/>
            <person name="Freyberg S."/>
            <person name="Gallo A."/>
            <person name="Gournas C."/>
            <person name="Habgood R."/>
            <person name="Hainaut M."/>
            <person name="Harispe M.L."/>
            <person name="Henrissat B."/>
            <person name="Hilden K.S."/>
            <person name="Hope R."/>
            <person name="Hossain A."/>
            <person name="Karabika E."/>
            <person name="Karaffa L."/>
            <person name="Karanyi Z."/>
            <person name="Krasevec N."/>
            <person name="Kuo A."/>
            <person name="Kusch H."/>
            <person name="LaButti K."/>
            <person name="Lagendijk E.L."/>
            <person name="Lapidus A."/>
            <person name="Levasseur A."/>
            <person name="Lindquist E."/>
            <person name="Lipzen A."/>
            <person name="Logrieco A.F."/>
            <person name="MacCabe A."/>
            <person name="Maekelae M.R."/>
            <person name="Malavazi I."/>
            <person name="Melin P."/>
            <person name="Meyer V."/>
            <person name="Mielnichuk N."/>
            <person name="Miskei M."/>
            <person name="Molnar A.P."/>
            <person name="Mule G."/>
            <person name="Ngan C.Y."/>
            <person name="Orejas M."/>
            <person name="Orosz E."/>
            <person name="Ouedraogo J.P."/>
            <person name="Overkamp K.M."/>
            <person name="Park H.-S."/>
            <person name="Perrone G."/>
            <person name="Piumi F."/>
            <person name="Punt P.J."/>
            <person name="Ram A.F."/>
            <person name="Ramon A."/>
            <person name="Rauscher S."/>
            <person name="Record E."/>
            <person name="Riano-Pachon D.M."/>
            <person name="Robert V."/>
            <person name="Roehrig J."/>
            <person name="Ruller R."/>
            <person name="Salamov A."/>
            <person name="Salih N.S."/>
            <person name="Samson R.A."/>
            <person name="Sandor E."/>
            <person name="Sanguinetti M."/>
            <person name="Schuetze T."/>
            <person name="Sepcic K."/>
            <person name="Shelest E."/>
            <person name="Sherlock G."/>
            <person name="Sophianopoulou V."/>
            <person name="Squina F.M."/>
            <person name="Sun H."/>
            <person name="Susca A."/>
            <person name="Todd R.B."/>
            <person name="Tsang A."/>
            <person name="Unkles S.E."/>
            <person name="van de Wiele N."/>
            <person name="van Rossen-Uffink D."/>
            <person name="Oliveira J.V."/>
            <person name="Vesth T.C."/>
            <person name="Visser J."/>
            <person name="Yu J.-H."/>
            <person name="Zhou M."/>
            <person name="Andersen M.R."/>
            <person name="Archer D.B."/>
            <person name="Baker S.E."/>
            <person name="Benoit I."/>
            <person name="Brakhage A.A."/>
            <person name="Braus G.H."/>
            <person name="Fischer R."/>
            <person name="Frisvad J.C."/>
            <person name="Goldman G.H."/>
            <person name="Houbraken J."/>
            <person name="Oakley B."/>
            <person name="Pocsi I."/>
            <person name="Scazzocchio C."/>
            <person name="Seiboth B."/>
            <person name="vanKuyk P.A."/>
            <person name="Wortman J."/>
            <person name="Dyer P.S."/>
            <person name="Grigoriev I.V."/>
        </authorList>
    </citation>
    <scope>NUCLEOTIDE SEQUENCE [LARGE SCALE GENOMIC DNA]</scope>
    <source>
        <strain evidence="4">CBS 516.65</strain>
    </source>
</reference>
<keyword evidence="2" id="KW-0812">Transmembrane</keyword>
<name>A0A1L9VHY3_ASPGL</name>
<evidence type="ECO:0000256" key="2">
    <source>
        <dbReference type="SAM" id="Phobius"/>
    </source>
</evidence>
<proteinExistence type="predicted"/>
<dbReference type="AlphaFoldDB" id="A0A1L9VHY3"/>
<dbReference type="Proteomes" id="UP000184300">
    <property type="component" value="Unassembled WGS sequence"/>
</dbReference>
<dbReference type="EMBL" id="KV878899">
    <property type="protein sequence ID" value="OJJ83536.1"/>
    <property type="molecule type" value="Genomic_DNA"/>
</dbReference>